<evidence type="ECO:0000256" key="3">
    <source>
        <dbReference type="ARBA" id="ARBA00013017"/>
    </source>
</evidence>
<dbReference type="GO" id="GO:0033554">
    <property type="term" value="P:cellular response to stress"/>
    <property type="evidence" value="ECO:0007669"/>
    <property type="project" value="TreeGrafter"/>
</dbReference>
<dbReference type="InterPro" id="IPR050217">
    <property type="entry name" value="Peroxiredoxin"/>
</dbReference>
<reference evidence="11 12" key="1">
    <citation type="journal article" date="2019" name="Philos. Trans. R. Soc. Lond., B, Biol. Sci.">
        <title>Ant behaviour and brain gene expression of defending hosts depend on the ecological success of the intruding social parasite.</title>
        <authorList>
            <person name="Kaur R."/>
            <person name="Stoldt M."/>
            <person name="Jongepier E."/>
            <person name="Feldmeyer B."/>
            <person name="Menzel F."/>
            <person name="Bornberg-Bauer E."/>
            <person name="Foitzik S."/>
        </authorList>
    </citation>
    <scope>NUCLEOTIDE SEQUENCE [LARGE SCALE GENOMIC DNA]</scope>
    <source>
        <tissue evidence="11">Whole body</tissue>
    </source>
</reference>
<comment type="similarity">
    <text evidence="2">Belongs to the peroxiredoxin family. AhpC/Prx1 subfamily.</text>
</comment>
<dbReference type="Pfam" id="PF00578">
    <property type="entry name" value="AhpC-TSA"/>
    <property type="match status" value="1"/>
</dbReference>
<evidence type="ECO:0000259" key="9">
    <source>
        <dbReference type="PROSITE" id="PS51352"/>
    </source>
</evidence>
<keyword evidence="7" id="KW-0676">Redox-active center</keyword>
<dbReference type="InterPro" id="IPR036249">
    <property type="entry name" value="Thioredoxin-like_sf"/>
</dbReference>
<evidence type="ECO:0000256" key="2">
    <source>
        <dbReference type="ARBA" id="ARBA00009796"/>
    </source>
</evidence>
<dbReference type="AlphaFoldDB" id="A0A4S2KEU6"/>
<dbReference type="GO" id="GO:0006979">
    <property type="term" value="P:response to oxidative stress"/>
    <property type="evidence" value="ECO:0007669"/>
    <property type="project" value="TreeGrafter"/>
</dbReference>
<evidence type="ECO:0000256" key="8">
    <source>
        <dbReference type="ARBA" id="ARBA00049091"/>
    </source>
</evidence>
<dbReference type="SUPFAM" id="SSF52833">
    <property type="entry name" value="Thioredoxin-like"/>
    <property type="match status" value="1"/>
</dbReference>
<evidence type="ECO:0000256" key="4">
    <source>
        <dbReference type="ARBA" id="ARBA00022490"/>
    </source>
</evidence>
<comment type="subcellular location">
    <subcellularLocation>
        <location evidence="1">Cytoplasm</location>
    </subcellularLocation>
</comment>
<protein>
    <recommendedName>
        <fullName evidence="3">thioredoxin-dependent peroxiredoxin</fullName>
        <ecNumber evidence="3">1.11.1.24</ecNumber>
    </recommendedName>
</protein>
<dbReference type="GO" id="GO:0005829">
    <property type="term" value="C:cytosol"/>
    <property type="evidence" value="ECO:0007669"/>
    <property type="project" value="TreeGrafter"/>
</dbReference>
<evidence type="ECO:0000256" key="7">
    <source>
        <dbReference type="ARBA" id="ARBA00023284"/>
    </source>
</evidence>
<organism evidence="11 12">
    <name type="scientific">Temnothorax longispinosus</name>
    <dbReference type="NCBI Taxonomy" id="300112"/>
    <lineage>
        <taxon>Eukaryota</taxon>
        <taxon>Metazoa</taxon>
        <taxon>Ecdysozoa</taxon>
        <taxon>Arthropoda</taxon>
        <taxon>Hexapoda</taxon>
        <taxon>Insecta</taxon>
        <taxon>Pterygota</taxon>
        <taxon>Neoptera</taxon>
        <taxon>Endopterygota</taxon>
        <taxon>Hymenoptera</taxon>
        <taxon>Apocrita</taxon>
        <taxon>Aculeata</taxon>
        <taxon>Formicoidea</taxon>
        <taxon>Formicidae</taxon>
        <taxon>Myrmicinae</taxon>
        <taxon>Temnothorax</taxon>
    </lineage>
</organism>
<dbReference type="PANTHER" id="PTHR10681">
    <property type="entry name" value="THIOREDOXIN PEROXIDASE"/>
    <property type="match status" value="1"/>
</dbReference>
<dbReference type="PROSITE" id="PS51352">
    <property type="entry name" value="THIOREDOXIN_2"/>
    <property type="match status" value="1"/>
</dbReference>
<keyword evidence="6" id="KW-1015">Disulfide bond</keyword>
<keyword evidence="4" id="KW-0963">Cytoplasm</keyword>
<evidence type="ECO:0000313" key="12">
    <source>
        <dbReference type="Proteomes" id="UP000310200"/>
    </source>
</evidence>
<dbReference type="PANTHER" id="PTHR10681:SF128">
    <property type="entry name" value="THIOREDOXIN-DEPENDENT PEROXIDE REDUCTASE, MITOCHONDRIAL"/>
    <property type="match status" value="1"/>
</dbReference>
<dbReference type="Proteomes" id="UP000310200">
    <property type="component" value="Unassembled WGS sequence"/>
</dbReference>
<dbReference type="EC" id="1.11.1.24" evidence="3"/>
<comment type="caution">
    <text evidence="11">The sequence shown here is derived from an EMBL/GenBank/DDBJ whole genome shotgun (WGS) entry which is preliminary data.</text>
</comment>
<dbReference type="InterPro" id="IPR013766">
    <property type="entry name" value="Thioredoxin_domain"/>
</dbReference>
<dbReference type="EMBL" id="QBLH01002624">
    <property type="protein sequence ID" value="TGZ47893.1"/>
    <property type="molecule type" value="Genomic_DNA"/>
</dbReference>
<comment type="catalytic activity">
    <reaction evidence="8">
        <text>a hydroperoxide + [thioredoxin]-dithiol = an alcohol + [thioredoxin]-disulfide + H2O</text>
        <dbReference type="Rhea" id="RHEA:62620"/>
        <dbReference type="Rhea" id="RHEA-COMP:10698"/>
        <dbReference type="Rhea" id="RHEA-COMP:10700"/>
        <dbReference type="ChEBI" id="CHEBI:15377"/>
        <dbReference type="ChEBI" id="CHEBI:29950"/>
        <dbReference type="ChEBI" id="CHEBI:30879"/>
        <dbReference type="ChEBI" id="CHEBI:35924"/>
        <dbReference type="ChEBI" id="CHEBI:50058"/>
        <dbReference type="EC" id="1.11.1.24"/>
    </reaction>
</comment>
<evidence type="ECO:0000313" key="10">
    <source>
        <dbReference type="EMBL" id="TGZ32274.1"/>
    </source>
</evidence>
<name>A0A4S2KEU6_9HYME</name>
<proteinExistence type="inferred from homology"/>
<evidence type="ECO:0000313" key="11">
    <source>
        <dbReference type="EMBL" id="TGZ47893.1"/>
    </source>
</evidence>
<evidence type="ECO:0000256" key="5">
    <source>
        <dbReference type="ARBA" id="ARBA00023002"/>
    </source>
</evidence>
<dbReference type="GO" id="GO:0045454">
    <property type="term" value="P:cell redox homeostasis"/>
    <property type="evidence" value="ECO:0007669"/>
    <property type="project" value="TreeGrafter"/>
</dbReference>
<keyword evidence="12" id="KW-1185">Reference proteome</keyword>
<accession>A0A4S2KEU6</accession>
<dbReference type="GO" id="GO:0008379">
    <property type="term" value="F:thioredoxin peroxidase activity"/>
    <property type="evidence" value="ECO:0007669"/>
    <property type="project" value="TreeGrafter"/>
</dbReference>
<keyword evidence="5" id="KW-0560">Oxidoreductase</keyword>
<feature type="domain" description="Thioredoxin" evidence="9">
    <location>
        <begin position="22"/>
        <end position="180"/>
    </location>
</feature>
<sequence>MNTCCAERSETPRSPAPVQLIPAVSRPAPPWSAAAIIDLKMQELSSQHFAGKYLVLLFYPCDFSFVCPTELIQFSDRIAEFRVLGSEVVAISTDSKFSHFAWVTTPRKQGGLGEMKIPLLSDKSHQITRDYGVLNEKQGYAYRALFVIDRQQIIRHVTINDEDLPRSVDEVLRVVKACCFVDKNGNICPYGPLPTKNAFGEEPDYFSTN</sequence>
<dbReference type="STRING" id="300112.A0A4S2KEU6"/>
<evidence type="ECO:0000256" key="6">
    <source>
        <dbReference type="ARBA" id="ARBA00023157"/>
    </source>
</evidence>
<gene>
    <name evidence="11" type="ORF">DBV15_10235</name>
    <name evidence="10" type="ORF">DBV15_11086</name>
</gene>
<dbReference type="EMBL" id="QBLH01003904">
    <property type="protein sequence ID" value="TGZ32274.1"/>
    <property type="molecule type" value="Genomic_DNA"/>
</dbReference>
<dbReference type="Gene3D" id="3.40.30.10">
    <property type="entry name" value="Glutaredoxin"/>
    <property type="match status" value="1"/>
</dbReference>
<dbReference type="GO" id="GO:0042744">
    <property type="term" value="P:hydrogen peroxide catabolic process"/>
    <property type="evidence" value="ECO:0007669"/>
    <property type="project" value="TreeGrafter"/>
</dbReference>
<dbReference type="InterPro" id="IPR000866">
    <property type="entry name" value="AhpC/TSA"/>
</dbReference>
<evidence type="ECO:0000256" key="1">
    <source>
        <dbReference type="ARBA" id="ARBA00004496"/>
    </source>
</evidence>
<dbReference type="CDD" id="cd03015">
    <property type="entry name" value="PRX_Typ2cys"/>
    <property type="match status" value="1"/>
</dbReference>
<dbReference type="FunFam" id="3.40.30.10:FF:000002">
    <property type="entry name" value="Alkyl hydroperoxide reductase C"/>
    <property type="match status" value="1"/>
</dbReference>